<organism evidence="1">
    <name type="scientific">viral metagenome</name>
    <dbReference type="NCBI Taxonomy" id="1070528"/>
    <lineage>
        <taxon>unclassified sequences</taxon>
        <taxon>metagenomes</taxon>
        <taxon>organismal metagenomes</taxon>
    </lineage>
</organism>
<dbReference type="AlphaFoldDB" id="A0A6M3IZ50"/>
<dbReference type="EMBL" id="MT141486">
    <property type="protein sequence ID" value="QJA62966.1"/>
    <property type="molecule type" value="Genomic_DNA"/>
</dbReference>
<evidence type="ECO:0000313" key="1">
    <source>
        <dbReference type="EMBL" id="QJA62966.1"/>
    </source>
</evidence>
<sequence>MKSTDAFIQFKYRSDEIEEEVTRFLSDENCKTKLIDILKFIKILIRSQQRILSVEKGILNITAPDDVKLISGEGNNKVYIPFNQELGLAMYQAYLIDLIEKNNHYQKVVVDIHKLLDGIRIPKEGES</sequence>
<name>A0A6M3IZ50_9ZZZZ</name>
<gene>
    <name evidence="1" type="ORF">MM415B00683_0036</name>
</gene>
<reference evidence="1" key="1">
    <citation type="submission" date="2020-03" db="EMBL/GenBank/DDBJ databases">
        <title>The deep terrestrial virosphere.</title>
        <authorList>
            <person name="Holmfeldt K."/>
            <person name="Nilsson E."/>
            <person name="Simone D."/>
            <person name="Lopez-Fernandez M."/>
            <person name="Wu X."/>
            <person name="de Brujin I."/>
            <person name="Lundin D."/>
            <person name="Andersson A."/>
            <person name="Bertilsson S."/>
            <person name="Dopson M."/>
        </authorList>
    </citation>
    <scope>NUCLEOTIDE SEQUENCE</scope>
    <source>
        <strain evidence="1">MM415B00683</strain>
    </source>
</reference>
<protein>
    <submittedName>
        <fullName evidence="1">Uncharacterized protein</fullName>
    </submittedName>
</protein>
<proteinExistence type="predicted"/>
<accession>A0A6M3IZ50</accession>